<evidence type="ECO:0000313" key="2">
    <source>
        <dbReference type="EMBL" id="MSA89150.1"/>
    </source>
</evidence>
<keyword evidence="1" id="KW-0812">Transmembrane</keyword>
<dbReference type="InterPro" id="IPR035437">
    <property type="entry name" value="SNase_OB-fold_sf"/>
</dbReference>
<organism evidence="2 4">
    <name type="scientific">Holdemania massiliensis</name>
    <dbReference type="NCBI Taxonomy" id="1468449"/>
    <lineage>
        <taxon>Bacteria</taxon>
        <taxon>Bacillati</taxon>
        <taxon>Bacillota</taxon>
        <taxon>Erysipelotrichia</taxon>
        <taxon>Erysipelotrichales</taxon>
        <taxon>Erysipelotrichaceae</taxon>
        <taxon>Holdemania</taxon>
    </lineage>
</organism>
<proteinExistence type="predicted"/>
<dbReference type="OrthoDB" id="1648761at2"/>
<protein>
    <submittedName>
        <fullName evidence="2">Uncharacterized protein</fullName>
    </submittedName>
</protein>
<gene>
    <name evidence="3" type="ORF">GKD88_06920</name>
    <name evidence="2" type="ORF">GKE08_07405</name>
</gene>
<dbReference type="Proteomes" id="UP000433575">
    <property type="component" value="Unassembled WGS sequence"/>
</dbReference>
<sequence>MTFFLLLIQLAGLSWNLTYTAEEWNCDQGQITVVLHEQSLPVTLFDIELTETGKTRACEILNQAASVTFEIDDHVAQTTPLPVWLFADGELVQRLLVEEGAASVSISNPDYTYAAQLKAASSKPVIARSAVSSVVEYNRRRGEVGLAFLCFATSGFLIVWMLSASLRRRRSERNS</sequence>
<dbReference type="SUPFAM" id="SSF50199">
    <property type="entry name" value="Staphylococcal nuclease"/>
    <property type="match status" value="1"/>
</dbReference>
<dbReference type="GeneID" id="42458295"/>
<comment type="caution">
    <text evidence="2">The sequence shown here is derived from an EMBL/GenBank/DDBJ whole genome shotgun (WGS) entry which is preliminary data.</text>
</comment>
<dbReference type="Gene3D" id="2.40.50.90">
    <property type="match status" value="1"/>
</dbReference>
<keyword evidence="5" id="KW-1185">Reference proteome</keyword>
<keyword evidence="1" id="KW-0472">Membrane</keyword>
<evidence type="ECO:0000313" key="3">
    <source>
        <dbReference type="EMBL" id="MSC32848.1"/>
    </source>
</evidence>
<dbReference type="EMBL" id="WKPJ01000008">
    <property type="protein sequence ID" value="MSA89150.1"/>
    <property type="molecule type" value="Genomic_DNA"/>
</dbReference>
<accession>A0A6N7S6A0</accession>
<feature type="transmembrane region" description="Helical" evidence="1">
    <location>
        <begin position="144"/>
        <end position="166"/>
    </location>
</feature>
<evidence type="ECO:0000256" key="1">
    <source>
        <dbReference type="SAM" id="Phobius"/>
    </source>
</evidence>
<dbReference type="Proteomes" id="UP000480929">
    <property type="component" value="Unassembled WGS sequence"/>
</dbReference>
<evidence type="ECO:0000313" key="4">
    <source>
        <dbReference type="Proteomes" id="UP000433575"/>
    </source>
</evidence>
<dbReference type="RefSeq" id="WP_147612184.1">
    <property type="nucleotide sequence ID" value="NZ_AP031450.1"/>
</dbReference>
<dbReference type="EMBL" id="WKPI01000009">
    <property type="protein sequence ID" value="MSC32848.1"/>
    <property type="molecule type" value="Genomic_DNA"/>
</dbReference>
<keyword evidence="1" id="KW-1133">Transmembrane helix</keyword>
<evidence type="ECO:0000313" key="5">
    <source>
        <dbReference type="Proteomes" id="UP000480929"/>
    </source>
</evidence>
<dbReference type="AlphaFoldDB" id="A0A6N7S6A0"/>
<reference evidence="4 5" key="1">
    <citation type="journal article" date="2019" name="Nat. Med.">
        <title>A library of human gut bacterial isolates paired with longitudinal multiomics data enables mechanistic microbiome research.</title>
        <authorList>
            <person name="Poyet M."/>
            <person name="Groussin M."/>
            <person name="Gibbons S.M."/>
            <person name="Avila-Pacheco J."/>
            <person name="Jiang X."/>
            <person name="Kearney S.M."/>
            <person name="Perrotta A.R."/>
            <person name="Berdy B."/>
            <person name="Zhao S."/>
            <person name="Lieberman T.D."/>
            <person name="Swanson P.K."/>
            <person name="Smith M."/>
            <person name="Roesemann S."/>
            <person name="Alexander J.E."/>
            <person name="Rich S.A."/>
            <person name="Livny J."/>
            <person name="Vlamakis H."/>
            <person name="Clish C."/>
            <person name="Bullock K."/>
            <person name="Deik A."/>
            <person name="Scott J."/>
            <person name="Pierce K.A."/>
            <person name="Xavier R.J."/>
            <person name="Alm E.J."/>
        </authorList>
    </citation>
    <scope>NUCLEOTIDE SEQUENCE [LARGE SCALE GENOMIC DNA]</scope>
    <source>
        <strain evidence="2 4">BIOML-A4</strain>
        <strain evidence="3 5">BIOML-A5</strain>
    </source>
</reference>
<name>A0A6N7S6A0_9FIRM</name>